<evidence type="ECO:0000313" key="3">
    <source>
        <dbReference type="Proteomes" id="UP000179266"/>
    </source>
</evidence>
<gene>
    <name evidence="2" type="ORF">A2161_08010</name>
</gene>
<dbReference type="InterPro" id="IPR025745">
    <property type="entry name" value="Mrr-like_N_dom"/>
</dbReference>
<sequence length="180" mass="21301">MTIPDYQTIMLSFLKFLADQKEHALRETIENLADRFKLSESERKELLPRGNQAIFDNRVGWARTYLKKAGLLESTRRGYFVITKRGQKVLESNPATINVKFLEQFEEFREFRKRKKEETTKLKHEHGTTTPEEALENAYQNLRDNLANDLLQLDRILLKKLSKCNQSECLCWICSIFTYY</sequence>
<evidence type="ECO:0000313" key="2">
    <source>
        <dbReference type="EMBL" id="OGL43377.1"/>
    </source>
</evidence>
<evidence type="ECO:0000259" key="1">
    <source>
        <dbReference type="Pfam" id="PF14338"/>
    </source>
</evidence>
<reference evidence="2 3" key="1">
    <citation type="journal article" date="2016" name="Nat. Commun.">
        <title>Thousands of microbial genomes shed light on interconnected biogeochemical processes in an aquifer system.</title>
        <authorList>
            <person name="Anantharaman K."/>
            <person name="Brown C.T."/>
            <person name="Hug L.A."/>
            <person name="Sharon I."/>
            <person name="Castelle C.J."/>
            <person name="Probst A.J."/>
            <person name="Thomas B.C."/>
            <person name="Singh A."/>
            <person name="Wilkins M.J."/>
            <person name="Karaoz U."/>
            <person name="Brodie E.L."/>
            <person name="Williams K.H."/>
            <person name="Hubbard S.S."/>
            <person name="Banfield J.F."/>
        </authorList>
    </citation>
    <scope>NUCLEOTIDE SEQUENCE [LARGE SCALE GENOMIC DNA]</scope>
</reference>
<dbReference type="Pfam" id="PF14338">
    <property type="entry name" value="Mrr_N"/>
    <property type="match status" value="1"/>
</dbReference>
<organism evidence="2 3">
    <name type="scientific">Candidatus Schekmanbacteria bacterium RBG_13_48_7</name>
    <dbReference type="NCBI Taxonomy" id="1817878"/>
    <lineage>
        <taxon>Bacteria</taxon>
        <taxon>Candidatus Schekmaniibacteriota</taxon>
    </lineage>
</organism>
<dbReference type="AlphaFoldDB" id="A0A1F7RR68"/>
<feature type="domain" description="Restriction system protein Mrr-like N-terminal" evidence="1">
    <location>
        <begin position="6"/>
        <end position="91"/>
    </location>
</feature>
<dbReference type="EMBL" id="MGDD01000277">
    <property type="protein sequence ID" value="OGL43377.1"/>
    <property type="molecule type" value="Genomic_DNA"/>
</dbReference>
<protein>
    <recommendedName>
        <fullName evidence="1">Restriction system protein Mrr-like N-terminal domain-containing protein</fullName>
    </recommendedName>
</protein>
<dbReference type="Proteomes" id="UP000179266">
    <property type="component" value="Unassembled WGS sequence"/>
</dbReference>
<name>A0A1F7RR68_9BACT</name>
<accession>A0A1F7RR68</accession>
<proteinExistence type="predicted"/>
<comment type="caution">
    <text evidence="2">The sequence shown here is derived from an EMBL/GenBank/DDBJ whole genome shotgun (WGS) entry which is preliminary data.</text>
</comment>